<dbReference type="PANTHER" id="PTHR11879:SF55">
    <property type="entry name" value="GLUTAMATE OXALOACETATE TRANSAMINASE 1, ISOFORM B"/>
    <property type="match status" value="1"/>
</dbReference>
<dbReference type="Gene3D" id="3.40.640.10">
    <property type="entry name" value="Type I PLP-dependent aspartate aminotransferase-like (Major domain)"/>
    <property type="match status" value="1"/>
</dbReference>
<keyword evidence="4" id="KW-0032">Aminotransferase</keyword>
<dbReference type="Proteomes" id="UP000055045">
    <property type="component" value="Unassembled WGS sequence"/>
</dbReference>
<dbReference type="SUPFAM" id="SSF53383">
    <property type="entry name" value="PLP-dependent transferases"/>
    <property type="match status" value="1"/>
</dbReference>
<evidence type="ECO:0000256" key="2">
    <source>
        <dbReference type="ARBA" id="ARBA00007441"/>
    </source>
</evidence>
<organism evidence="8 9">
    <name type="scientific">Penicillium freii</name>
    <dbReference type="NCBI Taxonomy" id="48697"/>
    <lineage>
        <taxon>Eukaryota</taxon>
        <taxon>Fungi</taxon>
        <taxon>Dikarya</taxon>
        <taxon>Ascomycota</taxon>
        <taxon>Pezizomycotina</taxon>
        <taxon>Eurotiomycetes</taxon>
        <taxon>Eurotiomycetidae</taxon>
        <taxon>Eurotiales</taxon>
        <taxon>Aspergillaceae</taxon>
        <taxon>Penicillium</taxon>
    </lineage>
</organism>
<dbReference type="Pfam" id="PF00155">
    <property type="entry name" value="Aminotran_1_2"/>
    <property type="match status" value="1"/>
</dbReference>
<keyword evidence="9" id="KW-1185">Reference proteome</keyword>
<dbReference type="InterPro" id="IPR004839">
    <property type="entry name" value="Aminotransferase_I/II_large"/>
</dbReference>
<keyword evidence="5" id="KW-0808">Transferase</keyword>
<evidence type="ECO:0000256" key="3">
    <source>
        <dbReference type="ARBA" id="ARBA00011738"/>
    </source>
</evidence>
<dbReference type="InterPro" id="IPR000796">
    <property type="entry name" value="Asp_trans"/>
</dbReference>
<evidence type="ECO:0000259" key="7">
    <source>
        <dbReference type="Pfam" id="PF00155"/>
    </source>
</evidence>
<comment type="subunit">
    <text evidence="3">Homodimer.</text>
</comment>
<name>A0A117NRD9_PENFR</name>
<dbReference type="InterPro" id="IPR015422">
    <property type="entry name" value="PyrdxlP-dep_Trfase_small"/>
</dbReference>
<evidence type="ECO:0000313" key="9">
    <source>
        <dbReference type="Proteomes" id="UP000055045"/>
    </source>
</evidence>
<evidence type="ECO:0000256" key="1">
    <source>
        <dbReference type="ARBA" id="ARBA00001933"/>
    </source>
</evidence>
<comment type="similarity">
    <text evidence="2">Belongs to the class-I pyridoxal-phosphate-dependent aminotransferase family.</text>
</comment>
<dbReference type="Gene3D" id="3.90.1150.10">
    <property type="entry name" value="Aspartate Aminotransferase, domain 1"/>
    <property type="match status" value="1"/>
</dbReference>
<evidence type="ECO:0000313" key="8">
    <source>
        <dbReference type="EMBL" id="KUM65465.1"/>
    </source>
</evidence>
<dbReference type="GO" id="GO:0005829">
    <property type="term" value="C:cytosol"/>
    <property type="evidence" value="ECO:0007669"/>
    <property type="project" value="TreeGrafter"/>
</dbReference>
<evidence type="ECO:0000256" key="4">
    <source>
        <dbReference type="ARBA" id="ARBA00022576"/>
    </source>
</evidence>
<protein>
    <recommendedName>
        <fullName evidence="7">Aminotransferase class I/classII large domain-containing protein</fullName>
    </recommendedName>
</protein>
<evidence type="ECO:0000256" key="5">
    <source>
        <dbReference type="ARBA" id="ARBA00022679"/>
    </source>
</evidence>
<dbReference type="InterPro" id="IPR015421">
    <property type="entry name" value="PyrdxlP-dep_Trfase_major"/>
</dbReference>
<accession>A0A117NRD9</accession>
<proteinExistence type="inferred from homology"/>
<evidence type="ECO:0000256" key="6">
    <source>
        <dbReference type="ARBA" id="ARBA00022898"/>
    </source>
</evidence>
<comment type="cofactor">
    <cofactor evidence="1">
        <name>pyridoxal 5'-phosphate</name>
        <dbReference type="ChEBI" id="CHEBI:597326"/>
    </cofactor>
</comment>
<dbReference type="EMBL" id="LLXE01000026">
    <property type="protein sequence ID" value="KUM65465.1"/>
    <property type="molecule type" value="Genomic_DNA"/>
</dbReference>
<dbReference type="AlphaFoldDB" id="A0A117NRD9"/>
<dbReference type="STRING" id="48697.A0A117NRD9"/>
<dbReference type="GO" id="GO:0030170">
    <property type="term" value="F:pyridoxal phosphate binding"/>
    <property type="evidence" value="ECO:0007669"/>
    <property type="project" value="InterPro"/>
</dbReference>
<dbReference type="GO" id="GO:0006532">
    <property type="term" value="P:aspartate biosynthetic process"/>
    <property type="evidence" value="ECO:0007669"/>
    <property type="project" value="TreeGrafter"/>
</dbReference>
<reference evidence="8 9" key="1">
    <citation type="submission" date="2015-10" db="EMBL/GenBank/DDBJ databases">
        <title>Genome sequencing of Penicillium freii.</title>
        <authorList>
            <person name="Nguyen H.D."/>
            <person name="Visagie C.M."/>
            <person name="Seifert K.A."/>
        </authorList>
    </citation>
    <scope>NUCLEOTIDE SEQUENCE [LARGE SCALE GENOMIC DNA]</scope>
    <source>
        <strain evidence="8 9">DAOM 242723</strain>
    </source>
</reference>
<keyword evidence="6" id="KW-0663">Pyridoxal phosphate</keyword>
<dbReference type="GO" id="GO:0004069">
    <property type="term" value="F:L-aspartate:2-oxoglutarate aminotransferase activity"/>
    <property type="evidence" value="ECO:0007669"/>
    <property type="project" value="TreeGrafter"/>
</dbReference>
<gene>
    <name evidence="8" type="ORF">ACN42_g1623</name>
</gene>
<dbReference type="InterPro" id="IPR015424">
    <property type="entry name" value="PyrdxlP-dep_Trfase"/>
</dbReference>
<sequence length="136" mass="15213">MDLSQGLATGSLEEDAWAIRHFVDNNLELCVAQTFSKNMSLYGERLGTFHLVAASADAATRSLSQVARIQLAEIYSPPAFGAKIATVIMSNPKLYDQWKEEIGMIHRRLVSMRKVLVAEMKRLEAPGDWGYIEQQV</sequence>
<dbReference type="PANTHER" id="PTHR11879">
    <property type="entry name" value="ASPARTATE AMINOTRANSFERASE"/>
    <property type="match status" value="1"/>
</dbReference>
<comment type="caution">
    <text evidence="8">The sequence shown here is derived from an EMBL/GenBank/DDBJ whole genome shotgun (WGS) entry which is preliminary data.</text>
</comment>
<feature type="domain" description="Aminotransferase class I/classII large" evidence="7">
    <location>
        <begin position="5"/>
        <end position="135"/>
    </location>
</feature>